<dbReference type="AlphaFoldDB" id="H3GRA8"/>
<evidence type="ECO:0000313" key="6">
    <source>
        <dbReference type="EnsemblProtists" id="Phyra79397"/>
    </source>
</evidence>
<name>H3GRA8_PHYRM</name>
<accession>H3GRA8</accession>
<dbReference type="Proteomes" id="UP000005238">
    <property type="component" value="Unassembled WGS sequence"/>
</dbReference>
<protein>
    <recommendedName>
        <fullName evidence="5">RxLR effector protein</fullName>
    </recommendedName>
</protein>
<dbReference type="EMBL" id="DS566037">
    <property type="status" value="NOT_ANNOTATED_CDS"/>
    <property type="molecule type" value="Genomic_DNA"/>
</dbReference>
<dbReference type="VEuPathDB" id="FungiDB:KRP23_290"/>
<reference evidence="6" key="2">
    <citation type="submission" date="2015-06" db="UniProtKB">
        <authorList>
            <consortium name="EnsemblProtists"/>
        </authorList>
    </citation>
    <scope>IDENTIFICATION</scope>
    <source>
        <strain evidence="6">Pr102</strain>
    </source>
</reference>
<comment type="function">
    <text evidence="5">Effector that suppresses plant defense responses during pathogen infection.</text>
</comment>
<sequence length="132" mass="14929">MHLRYVLMMVVATLAASSSIVSAASVSDDVKILSAGQAFRVHENKRFLRTTPHRKQTESEKEAGPVFMEHKLEKALSNPKKTKRLYQSWYTRGITAKEVSHSLAQSENRELNKTYKKLASGYAAYVKEQVTL</sequence>
<keyword evidence="3 5" id="KW-0964">Secreted</keyword>
<feature type="chain" id="PRO_5028518500" description="RxLR effector protein" evidence="5">
    <location>
        <begin position="24"/>
        <end position="132"/>
    </location>
</feature>
<dbReference type="VEuPathDB" id="FungiDB:KRP22_10407"/>
<evidence type="ECO:0000313" key="7">
    <source>
        <dbReference type="Proteomes" id="UP000005238"/>
    </source>
</evidence>
<organism evidence="6 7">
    <name type="scientific">Phytophthora ramorum</name>
    <name type="common">Sudden oak death agent</name>
    <dbReference type="NCBI Taxonomy" id="164328"/>
    <lineage>
        <taxon>Eukaryota</taxon>
        <taxon>Sar</taxon>
        <taxon>Stramenopiles</taxon>
        <taxon>Oomycota</taxon>
        <taxon>Peronosporomycetes</taxon>
        <taxon>Peronosporales</taxon>
        <taxon>Peronosporaceae</taxon>
        <taxon>Phytophthora</taxon>
    </lineage>
</organism>
<comment type="subcellular location">
    <subcellularLocation>
        <location evidence="1 5">Secreted</location>
    </subcellularLocation>
</comment>
<proteinExistence type="inferred from homology"/>
<dbReference type="HOGENOM" id="CLU_1889900_0_0_1"/>
<feature type="signal peptide" evidence="5">
    <location>
        <begin position="1"/>
        <end position="23"/>
    </location>
</feature>
<dbReference type="Gene3D" id="1.10.10.2460">
    <property type="match status" value="1"/>
</dbReference>
<reference evidence="7" key="1">
    <citation type="journal article" date="2006" name="Science">
        <title>Phytophthora genome sequences uncover evolutionary origins and mechanisms of pathogenesis.</title>
        <authorList>
            <person name="Tyler B.M."/>
            <person name="Tripathy S."/>
            <person name="Zhang X."/>
            <person name="Dehal P."/>
            <person name="Jiang R.H."/>
            <person name="Aerts A."/>
            <person name="Arredondo F.D."/>
            <person name="Baxter L."/>
            <person name="Bensasson D."/>
            <person name="Beynon J.L."/>
            <person name="Chapman J."/>
            <person name="Damasceno C.M."/>
            <person name="Dorrance A.E."/>
            <person name="Dou D."/>
            <person name="Dickerman A.W."/>
            <person name="Dubchak I.L."/>
            <person name="Garbelotto M."/>
            <person name="Gijzen M."/>
            <person name="Gordon S.G."/>
            <person name="Govers F."/>
            <person name="Grunwald N.J."/>
            <person name="Huang W."/>
            <person name="Ivors K.L."/>
            <person name="Jones R.W."/>
            <person name="Kamoun S."/>
            <person name="Krampis K."/>
            <person name="Lamour K.H."/>
            <person name="Lee M.K."/>
            <person name="McDonald W.H."/>
            <person name="Medina M."/>
            <person name="Meijer H.J."/>
            <person name="Nordberg E.K."/>
            <person name="Maclean D.J."/>
            <person name="Ospina-Giraldo M.D."/>
            <person name="Morris P.F."/>
            <person name="Phuntumart V."/>
            <person name="Putnam N.H."/>
            <person name="Rash S."/>
            <person name="Rose J.K."/>
            <person name="Sakihama Y."/>
            <person name="Salamov A.A."/>
            <person name="Savidor A."/>
            <person name="Scheuring C.F."/>
            <person name="Smith B.M."/>
            <person name="Sobral B.W."/>
            <person name="Terry A."/>
            <person name="Torto-Alalibo T.A."/>
            <person name="Win J."/>
            <person name="Xu Z."/>
            <person name="Zhang H."/>
            <person name="Grigoriev I.V."/>
            <person name="Rokhsar D.S."/>
            <person name="Boore J.L."/>
        </authorList>
    </citation>
    <scope>NUCLEOTIDE SEQUENCE [LARGE SCALE GENOMIC DNA]</scope>
    <source>
        <strain evidence="7">Pr102</strain>
    </source>
</reference>
<evidence type="ECO:0000256" key="3">
    <source>
        <dbReference type="ARBA" id="ARBA00022525"/>
    </source>
</evidence>
<dbReference type="InParanoid" id="H3GRA8"/>
<dbReference type="InterPro" id="IPR031825">
    <property type="entry name" value="RXLR"/>
</dbReference>
<dbReference type="GO" id="GO:0005576">
    <property type="term" value="C:extracellular region"/>
    <property type="evidence" value="ECO:0007669"/>
    <property type="project" value="UniProtKB-SubCell"/>
</dbReference>
<dbReference type="EnsemblProtists" id="Phyra79397">
    <property type="protein sequence ID" value="Phyra79397"/>
    <property type="gene ID" value="Phyra79397"/>
</dbReference>
<evidence type="ECO:0000256" key="5">
    <source>
        <dbReference type="RuleBase" id="RU367124"/>
    </source>
</evidence>
<evidence type="ECO:0000256" key="4">
    <source>
        <dbReference type="ARBA" id="ARBA00022729"/>
    </source>
</evidence>
<evidence type="ECO:0000256" key="2">
    <source>
        <dbReference type="ARBA" id="ARBA00010400"/>
    </source>
</evidence>
<evidence type="ECO:0000256" key="1">
    <source>
        <dbReference type="ARBA" id="ARBA00004613"/>
    </source>
</evidence>
<keyword evidence="7" id="KW-1185">Reference proteome</keyword>
<comment type="similarity">
    <text evidence="2 5">Belongs to the RxLR effector family.</text>
</comment>
<keyword evidence="4 5" id="KW-0732">Signal</keyword>
<dbReference type="eggNOG" id="ENOG502RFDC">
    <property type="taxonomic scope" value="Eukaryota"/>
</dbReference>
<dbReference type="Pfam" id="PF16810">
    <property type="entry name" value="RXLR"/>
    <property type="match status" value="1"/>
</dbReference>